<dbReference type="InterPro" id="IPR015422">
    <property type="entry name" value="PyrdxlP-dep_Trfase_small"/>
</dbReference>
<feature type="domain" description="Aminotransferase class I/classII large" evidence="8">
    <location>
        <begin position="32"/>
        <end position="358"/>
    </location>
</feature>
<dbReference type="EMBL" id="CAFBOJ010000132">
    <property type="protein sequence ID" value="CAB4986864.1"/>
    <property type="molecule type" value="Genomic_DNA"/>
</dbReference>
<dbReference type="GO" id="GO:0030170">
    <property type="term" value="F:pyridoxal phosphate binding"/>
    <property type="evidence" value="ECO:0007669"/>
    <property type="project" value="InterPro"/>
</dbReference>
<organism evidence="9">
    <name type="scientific">freshwater metagenome</name>
    <dbReference type="NCBI Taxonomy" id="449393"/>
    <lineage>
        <taxon>unclassified sequences</taxon>
        <taxon>metagenomes</taxon>
        <taxon>ecological metagenomes</taxon>
    </lineage>
</organism>
<comment type="pathway">
    <text evidence="7">Amino-acid biosynthesis.</text>
</comment>
<dbReference type="InterPro" id="IPR004839">
    <property type="entry name" value="Aminotransferase_I/II_large"/>
</dbReference>
<dbReference type="Gene3D" id="3.90.1150.10">
    <property type="entry name" value="Aspartate Aminotransferase, domain 1"/>
    <property type="match status" value="1"/>
</dbReference>
<dbReference type="HAMAP" id="MF_01023">
    <property type="entry name" value="HisC_aminotrans_2"/>
    <property type="match status" value="1"/>
</dbReference>
<proteinExistence type="inferred from homology"/>
<keyword evidence="5" id="KW-0663">Pyridoxal phosphate</keyword>
<dbReference type="NCBIfam" id="TIGR01141">
    <property type="entry name" value="hisC"/>
    <property type="match status" value="1"/>
</dbReference>
<dbReference type="InterPro" id="IPR015424">
    <property type="entry name" value="PyrdxlP-dep_Trfase"/>
</dbReference>
<evidence type="ECO:0000256" key="7">
    <source>
        <dbReference type="ARBA" id="ARBA00029440"/>
    </source>
</evidence>
<gene>
    <name evidence="9" type="ORF">UFOPK3937_01073</name>
</gene>
<evidence type="ECO:0000256" key="1">
    <source>
        <dbReference type="ARBA" id="ARBA00001933"/>
    </source>
</evidence>
<comment type="cofactor">
    <cofactor evidence="1">
        <name>pyridoxal 5'-phosphate</name>
        <dbReference type="ChEBI" id="CHEBI:597326"/>
    </cofactor>
</comment>
<dbReference type="PANTHER" id="PTHR42885">
    <property type="entry name" value="HISTIDINOL-PHOSPHATE AMINOTRANSFERASE-RELATED"/>
    <property type="match status" value="1"/>
</dbReference>
<dbReference type="CDD" id="cd00609">
    <property type="entry name" value="AAT_like"/>
    <property type="match status" value="1"/>
</dbReference>
<name>A0A6J7NA32_9ZZZZ</name>
<dbReference type="PROSITE" id="PS00599">
    <property type="entry name" value="AA_TRANSFER_CLASS_2"/>
    <property type="match status" value="1"/>
</dbReference>
<dbReference type="InterPro" id="IPR005861">
    <property type="entry name" value="HisP_aminotrans"/>
</dbReference>
<evidence type="ECO:0000256" key="6">
    <source>
        <dbReference type="ARBA" id="ARBA00023102"/>
    </source>
</evidence>
<dbReference type="InterPro" id="IPR001917">
    <property type="entry name" value="Aminotrans_II_pyridoxalP_BS"/>
</dbReference>
<dbReference type="GO" id="GO:0000105">
    <property type="term" value="P:L-histidine biosynthetic process"/>
    <property type="evidence" value="ECO:0007669"/>
    <property type="project" value="UniProtKB-KW"/>
</dbReference>
<dbReference type="Gene3D" id="3.40.640.10">
    <property type="entry name" value="Type I PLP-dependent aspartate aminotransferase-like (Major domain)"/>
    <property type="match status" value="1"/>
</dbReference>
<dbReference type="AlphaFoldDB" id="A0A6J7NA32"/>
<dbReference type="SUPFAM" id="SSF53383">
    <property type="entry name" value="PLP-dependent transferases"/>
    <property type="match status" value="1"/>
</dbReference>
<dbReference type="NCBIfam" id="NF002877">
    <property type="entry name" value="PRK03317.1"/>
    <property type="match status" value="1"/>
</dbReference>
<evidence type="ECO:0000259" key="8">
    <source>
        <dbReference type="Pfam" id="PF00155"/>
    </source>
</evidence>
<reference evidence="9" key="1">
    <citation type="submission" date="2020-05" db="EMBL/GenBank/DDBJ databases">
        <authorList>
            <person name="Chiriac C."/>
            <person name="Salcher M."/>
            <person name="Ghai R."/>
            <person name="Kavagutti S V."/>
        </authorList>
    </citation>
    <scope>NUCLEOTIDE SEQUENCE</scope>
</reference>
<evidence type="ECO:0000256" key="4">
    <source>
        <dbReference type="ARBA" id="ARBA00022679"/>
    </source>
</evidence>
<keyword evidence="6" id="KW-0368">Histidine biosynthesis</keyword>
<evidence type="ECO:0000313" key="9">
    <source>
        <dbReference type="EMBL" id="CAB4986864.1"/>
    </source>
</evidence>
<evidence type="ECO:0000256" key="3">
    <source>
        <dbReference type="ARBA" id="ARBA00022605"/>
    </source>
</evidence>
<keyword evidence="3" id="KW-0028">Amino-acid biosynthesis</keyword>
<keyword evidence="2" id="KW-0032">Aminotransferase</keyword>
<dbReference type="Pfam" id="PF00155">
    <property type="entry name" value="Aminotran_1_2"/>
    <property type="match status" value="1"/>
</dbReference>
<protein>
    <submittedName>
        <fullName evidence="9">Unannotated protein</fullName>
    </submittedName>
</protein>
<keyword evidence="4" id="KW-0808">Transferase</keyword>
<dbReference type="PANTHER" id="PTHR42885:SF2">
    <property type="entry name" value="HISTIDINOL-PHOSPHATE AMINOTRANSFERASE"/>
    <property type="match status" value="1"/>
</dbReference>
<evidence type="ECO:0000256" key="2">
    <source>
        <dbReference type="ARBA" id="ARBA00022576"/>
    </source>
</evidence>
<sequence>MSEQRWPPWLPLRESLAGLSPYGAPQLPSLAQLNTNENPYPPSQDLVDALTARIGEVAKTLNRYPDRDAHELRESLAQFLNKLSGTTLTVDQLWAANGSNEIIQSLFLAFGGRGALGFTPSYSMHPLIARVAGTQWHTGKRNTDFSLDLPSAVSQILDIKPGMTFITTPNNPTGTSLSIEGILALAKACEKISGLLIVDEAYAEFSDEPSALTLLTSHPNIVVVRTMSKAFAFAGVRLGYLAAHVHVVEAMLLVRLPYHLSTLTQAAGIVALEHQESSLASVATLIASRERVRAQLVSMGLEVIPSSANFLLFSINHPQDVWQSLLDAGVLIRDVGLSGYLRVTIGNDAENERFISALRNSLGGK</sequence>
<dbReference type="InterPro" id="IPR015421">
    <property type="entry name" value="PyrdxlP-dep_Trfase_major"/>
</dbReference>
<evidence type="ECO:0000256" key="5">
    <source>
        <dbReference type="ARBA" id="ARBA00022898"/>
    </source>
</evidence>
<accession>A0A6J7NA32</accession>
<dbReference type="GO" id="GO:0004400">
    <property type="term" value="F:histidinol-phosphate transaminase activity"/>
    <property type="evidence" value="ECO:0007669"/>
    <property type="project" value="InterPro"/>
</dbReference>